<evidence type="ECO:0000256" key="6">
    <source>
        <dbReference type="PIRSR" id="PIRSR601765-1"/>
    </source>
</evidence>
<keyword evidence="6" id="KW-0479">Metal-binding</keyword>
<keyword evidence="5 7" id="KW-0472">Membrane</keyword>
<evidence type="ECO:0000259" key="8">
    <source>
        <dbReference type="PROSITE" id="PS50801"/>
    </source>
</evidence>
<dbReference type="EMBL" id="LPUF01000003">
    <property type="protein sequence ID" value="OQK15744.1"/>
    <property type="molecule type" value="Genomic_DNA"/>
</dbReference>
<keyword evidence="10" id="KW-1185">Reference proteome</keyword>
<protein>
    <submittedName>
        <fullName evidence="9">Carbonic anhydrase</fullName>
    </submittedName>
</protein>
<feature type="transmembrane region" description="Helical" evidence="7">
    <location>
        <begin position="80"/>
        <end position="107"/>
    </location>
</feature>
<dbReference type="InterPro" id="IPR002645">
    <property type="entry name" value="STAS_dom"/>
</dbReference>
<organism evidence="9 10">
    <name type="scientific">Methyloprofundus sedimenti</name>
    <dbReference type="NCBI Taxonomy" id="1420851"/>
    <lineage>
        <taxon>Bacteria</taxon>
        <taxon>Pseudomonadati</taxon>
        <taxon>Pseudomonadota</taxon>
        <taxon>Gammaproteobacteria</taxon>
        <taxon>Methylococcales</taxon>
        <taxon>Methylococcaceae</taxon>
        <taxon>Methyloprofundus</taxon>
    </lineage>
</organism>
<dbReference type="SUPFAM" id="SSF53056">
    <property type="entry name" value="beta-carbonic anhydrase, cab"/>
    <property type="match status" value="1"/>
</dbReference>
<comment type="caution">
    <text evidence="9">The sequence shown here is derived from an EMBL/GenBank/DDBJ whole genome shotgun (WGS) entry which is preliminary data.</text>
</comment>
<dbReference type="Pfam" id="PF00484">
    <property type="entry name" value="Pro_CA"/>
    <property type="match status" value="1"/>
</dbReference>
<dbReference type="CDD" id="cd03378">
    <property type="entry name" value="beta_CA_cladeC"/>
    <property type="match status" value="1"/>
</dbReference>
<evidence type="ECO:0000313" key="10">
    <source>
        <dbReference type="Proteomes" id="UP000191980"/>
    </source>
</evidence>
<feature type="binding site" evidence="6">
    <location>
        <position position="643"/>
    </location>
    <ligand>
        <name>Zn(2+)</name>
        <dbReference type="ChEBI" id="CHEBI:29105"/>
    </ligand>
</feature>
<dbReference type="Gene3D" id="3.40.1050.10">
    <property type="entry name" value="Carbonic anhydrase"/>
    <property type="match status" value="1"/>
</dbReference>
<feature type="transmembrane region" description="Helical" evidence="7">
    <location>
        <begin position="398"/>
        <end position="415"/>
    </location>
</feature>
<dbReference type="Proteomes" id="UP000191980">
    <property type="component" value="Unassembled WGS sequence"/>
</dbReference>
<evidence type="ECO:0000256" key="4">
    <source>
        <dbReference type="ARBA" id="ARBA00022989"/>
    </source>
</evidence>
<feature type="transmembrane region" description="Helical" evidence="7">
    <location>
        <begin position="270"/>
        <end position="290"/>
    </location>
</feature>
<feature type="binding site" evidence="6">
    <location>
        <position position="640"/>
    </location>
    <ligand>
        <name>Zn(2+)</name>
        <dbReference type="ChEBI" id="CHEBI:29105"/>
    </ligand>
</feature>
<dbReference type="PROSITE" id="PS50801">
    <property type="entry name" value="STAS"/>
    <property type="match status" value="1"/>
</dbReference>
<evidence type="ECO:0000256" key="5">
    <source>
        <dbReference type="ARBA" id="ARBA00023136"/>
    </source>
</evidence>
<keyword evidence="6" id="KW-0862">Zinc</keyword>
<comment type="cofactor">
    <cofactor evidence="6">
        <name>Zn(2+)</name>
        <dbReference type="ChEBI" id="CHEBI:29105"/>
    </cofactor>
    <text evidence="6">Binds 1 zinc ion per subunit.</text>
</comment>
<gene>
    <name evidence="9" type="ORF">AU255_16210</name>
</gene>
<feature type="transmembrane region" description="Helical" evidence="7">
    <location>
        <begin position="421"/>
        <end position="443"/>
    </location>
</feature>
<proteinExistence type="inferred from homology"/>
<dbReference type="RefSeq" id="WP_080523979.1">
    <property type="nucleotide sequence ID" value="NZ_LPUF01000003.1"/>
</dbReference>
<feature type="domain" description="STAS" evidence="8">
    <location>
        <begin position="453"/>
        <end position="531"/>
    </location>
</feature>
<dbReference type="OrthoDB" id="9769739at2"/>
<dbReference type="NCBIfam" id="NF011765">
    <property type="entry name" value="PRK15219.1"/>
    <property type="match status" value="1"/>
</dbReference>
<feature type="transmembrane region" description="Helical" evidence="7">
    <location>
        <begin position="52"/>
        <end position="74"/>
    </location>
</feature>
<dbReference type="InterPro" id="IPR036874">
    <property type="entry name" value="Carbonic_anhydrase_sf"/>
</dbReference>
<comment type="similarity">
    <text evidence="2">Belongs to the beta-class carbonic anhydrase family.</text>
</comment>
<keyword evidence="3 7" id="KW-0812">Transmembrane</keyword>
<dbReference type="PANTHER" id="PTHR11814">
    <property type="entry name" value="SULFATE TRANSPORTER"/>
    <property type="match status" value="1"/>
</dbReference>
<feature type="transmembrane region" description="Helical" evidence="7">
    <location>
        <begin position="346"/>
        <end position="363"/>
    </location>
</feature>
<feature type="binding site" evidence="6">
    <location>
        <position position="589"/>
    </location>
    <ligand>
        <name>Zn(2+)</name>
        <dbReference type="ChEBI" id="CHEBI:29105"/>
    </ligand>
</feature>
<accession>A0A1V8M2G3</accession>
<name>A0A1V8M2G3_9GAMM</name>
<evidence type="ECO:0000313" key="9">
    <source>
        <dbReference type="EMBL" id="OQK15744.1"/>
    </source>
</evidence>
<dbReference type="STRING" id="1420851.AU255_16210"/>
<dbReference type="GO" id="GO:0004089">
    <property type="term" value="F:carbonate dehydratase activity"/>
    <property type="evidence" value="ECO:0007669"/>
    <property type="project" value="InterPro"/>
</dbReference>
<feature type="transmembrane region" description="Helical" evidence="7">
    <location>
        <begin position="119"/>
        <end position="141"/>
    </location>
</feature>
<evidence type="ECO:0000256" key="7">
    <source>
        <dbReference type="SAM" id="Phobius"/>
    </source>
</evidence>
<dbReference type="InterPro" id="IPR001765">
    <property type="entry name" value="Carbonic_anhydrase"/>
</dbReference>
<evidence type="ECO:0000256" key="2">
    <source>
        <dbReference type="ARBA" id="ARBA00006217"/>
    </source>
</evidence>
<dbReference type="GO" id="GO:0016020">
    <property type="term" value="C:membrane"/>
    <property type="evidence" value="ECO:0007669"/>
    <property type="project" value="UniProtKB-SubCell"/>
</dbReference>
<dbReference type="AlphaFoldDB" id="A0A1V8M2G3"/>
<evidence type="ECO:0000256" key="3">
    <source>
        <dbReference type="ARBA" id="ARBA00022692"/>
    </source>
</evidence>
<keyword evidence="4 7" id="KW-1133">Transmembrane helix</keyword>
<dbReference type="GO" id="GO:0008270">
    <property type="term" value="F:zinc ion binding"/>
    <property type="evidence" value="ECO:0007669"/>
    <property type="project" value="InterPro"/>
</dbReference>
<dbReference type="Pfam" id="PF00916">
    <property type="entry name" value="Sulfate_transp"/>
    <property type="match status" value="1"/>
</dbReference>
<evidence type="ECO:0000256" key="1">
    <source>
        <dbReference type="ARBA" id="ARBA00004141"/>
    </source>
</evidence>
<feature type="transmembrane region" description="Helical" evidence="7">
    <location>
        <begin position="25"/>
        <end position="45"/>
    </location>
</feature>
<dbReference type="GO" id="GO:0055085">
    <property type="term" value="P:transmembrane transport"/>
    <property type="evidence" value="ECO:0007669"/>
    <property type="project" value="InterPro"/>
</dbReference>
<feature type="transmembrane region" description="Helical" evidence="7">
    <location>
        <begin position="178"/>
        <end position="197"/>
    </location>
</feature>
<comment type="subcellular location">
    <subcellularLocation>
        <location evidence="1">Membrane</location>
        <topology evidence="1">Multi-pass membrane protein</topology>
    </subcellularLocation>
</comment>
<feature type="transmembrane region" description="Helical" evidence="7">
    <location>
        <begin position="369"/>
        <end position="386"/>
    </location>
</feature>
<feature type="binding site" evidence="6">
    <location>
        <position position="587"/>
    </location>
    <ligand>
        <name>Zn(2+)</name>
        <dbReference type="ChEBI" id="CHEBI:29105"/>
    </ligand>
</feature>
<dbReference type="SMART" id="SM00947">
    <property type="entry name" value="Pro_CA"/>
    <property type="match status" value="1"/>
</dbReference>
<sequence length="737" mass="79910">MIINKSSLTDNDLLLNYKTSLRYDLPASIIVFLVALPLCLGIALASGAPLSAGLIAGVVGGIIVTSFSGSALGITGPSAGLAVIVFAAIQELSFDAVLLAVVLAGIIQFILGNLGAGIIGYYFPSAVINGMLAGIGIIIFLKQIPHAMGYDKDYEGDITFFQMDDYTTLSELQHMFDFIAPGAVVISLICLGILLLWETDWIKQYRFRQWIHGAVLVGIAGVLLNQLFISVYPEWALSGNHLVRLPVAESLKDVFGLFTLPDFSQINNPAIYPVAITIAIVASLETLLCVEAVDKLDPYKRVTSNNRELRAQGIGNICSGLIGGLPMTQLIVRSSTNIQSGGRTKMSAFLHGIFLLIVVLLIPDAANKIPLASLAVILLMVGYKLARPALFKSMYQVGYFHFIPFIATILGLIFSDMLTGISIGMIFALSFILLENLQVGFYLHEQNKLNKTIITLSDNVSFLNKANILRVLSNFPNKSDVVIDATYAKYIDYDVYEVIQNFTVDARRKGIKLVIQNLRGFGFLKPVERALPVTKESQQALLPADVLTILKAGNSRFVNNLKNNRNLLEQANESVEGQFPIAIILSCIDSRTSAELIFDQGLGDVFSVRVAGNVVNDDILGSMEYACKVSGSKLVVVLGHTHCGAIRGACSGAELGHLTGLLEKIRPAVESVKIGRIAKNGTLDCSLEEKVAERNVEIMVEQIKQRSEVLAEMAVAGEIDIVGAIYNIETGIVEFYQ</sequence>
<dbReference type="InterPro" id="IPR001902">
    <property type="entry name" value="SLC26A/SulP_fam"/>
</dbReference>
<reference evidence="9 10" key="1">
    <citation type="submission" date="2015-12" db="EMBL/GenBank/DDBJ databases">
        <authorList>
            <person name="Shamseldin A."/>
            <person name="Moawad H."/>
            <person name="Abd El-Rahim W.M."/>
            <person name="Sadowsky M.J."/>
        </authorList>
    </citation>
    <scope>NUCLEOTIDE SEQUENCE [LARGE SCALE GENOMIC DNA]</scope>
    <source>
        <strain evidence="9 10">WF1</strain>
    </source>
</reference>
<dbReference type="InterPro" id="IPR011547">
    <property type="entry name" value="SLC26A/SulP_dom"/>
</dbReference>
<feature type="transmembrane region" description="Helical" evidence="7">
    <location>
        <begin position="209"/>
        <end position="232"/>
    </location>
</feature>